<evidence type="ECO:0000256" key="2">
    <source>
        <dbReference type="PROSITE-ProRule" id="PRU00708"/>
    </source>
</evidence>
<dbReference type="Gene3D" id="1.25.40.10">
    <property type="entry name" value="Tetratricopeptide repeat domain"/>
    <property type="match status" value="5"/>
</dbReference>
<keyword evidence="4" id="KW-1185">Reference proteome</keyword>
<feature type="repeat" description="PPR" evidence="2">
    <location>
        <begin position="192"/>
        <end position="222"/>
    </location>
</feature>
<organism evidence="3 4">
    <name type="scientific">Aristolochia fimbriata</name>
    <name type="common">White veined hardy Dutchman's pipe vine</name>
    <dbReference type="NCBI Taxonomy" id="158543"/>
    <lineage>
        <taxon>Eukaryota</taxon>
        <taxon>Viridiplantae</taxon>
        <taxon>Streptophyta</taxon>
        <taxon>Embryophyta</taxon>
        <taxon>Tracheophyta</taxon>
        <taxon>Spermatophyta</taxon>
        <taxon>Magnoliopsida</taxon>
        <taxon>Magnoliidae</taxon>
        <taxon>Piperales</taxon>
        <taxon>Aristolochiaceae</taxon>
        <taxon>Aristolochia</taxon>
    </lineage>
</organism>
<evidence type="ECO:0000313" key="4">
    <source>
        <dbReference type="Proteomes" id="UP000825729"/>
    </source>
</evidence>
<proteinExistence type="predicted"/>
<dbReference type="InterPro" id="IPR051240">
    <property type="entry name" value="Mito_RNA-Proc/Resp"/>
</dbReference>
<dbReference type="PROSITE" id="PS51375">
    <property type="entry name" value="PPR"/>
    <property type="match status" value="9"/>
</dbReference>
<comment type="caution">
    <text evidence="3">The sequence shown here is derived from an EMBL/GenBank/DDBJ whole genome shotgun (WGS) entry which is preliminary data.</text>
</comment>
<evidence type="ECO:0000313" key="3">
    <source>
        <dbReference type="EMBL" id="KAG9457715.1"/>
    </source>
</evidence>
<gene>
    <name evidence="3" type="ORF">H6P81_002223</name>
</gene>
<feature type="repeat" description="PPR" evidence="2">
    <location>
        <begin position="352"/>
        <end position="386"/>
    </location>
</feature>
<reference evidence="3 4" key="1">
    <citation type="submission" date="2021-07" db="EMBL/GenBank/DDBJ databases">
        <title>The Aristolochia fimbriata genome: insights into angiosperm evolution, floral development and chemical biosynthesis.</title>
        <authorList>
            <person name="Jiao Y."/>
        </authorList>
    </citation>
    <scope>NUCLEOTIDE SEQUENCE [LARGE SCALE GENOMIC DNA]</scope>
    <source>
        <strain evidence="3">IBCAS-2021</strain>
        <tissue evidence="3">Leaf</tissue>
    </source>
</reference>
<dbReference type="GO" id="GO:0003729">
    <property type="term" value="F:mRNA binding"/>
    <property type="evidence" value="ECO:0007669"/>
    <property type="project" value="TreeGrafter"/>
</dbReference>
<dbReference type="NCBIfam" id="TIGR00756">
    <property type="entry name" value="PPR"/>
    <property type="match status" value="9"/>
</dbReference>
<dbReference type="Pfam" id="PF13041">
    <property type="entry name" value="PPR_2"/>
    <property type="match status" value="4"/>
</dbReference>
<sequence>MQQGARVVAGASAASPPTFPSLVASISSALESLDRKQNPQAFLGRFIEYLSPSLVTQVVNAQSDPHLAFRFFRWALSQAPAHYAPTPGCFVNIISRLLSHSLFSCAESLLDPDKHPSSVSDLILSKFIRAYGDLGDINGALYWFRAKARAFRVSRTCFSYNSVLAVLVCSNRIDQARAVFKQMLEDKSVCPDVSSYTTMIRGFCKSGRIGDARQLFDEMRLTRNLITYNTLIDGYCKKGFVEDARKVVDQMIVRGQPKPDTVTFTIMIDGYCKRGELDLALQFLEEMAMWSCKPNLGKINEAEKLLAKMLLNGIKPDVATHTNLLKGFCIVGRSDDAVRHLEEMIRMGIKPDVRSYEVIINEYCKMGRPKEAMNVLEQMKVQGLATNVSSFNAVLRALCQLGETDTAVHVLQQMPLQCTPPNSLSYSTVICNVCSHPGRMRDAEDLVVKMVRKGHSLDASIYSSLVQGYCESKDMGMAVDMFKEMLEKRFVINRESFSALVKNLCLDGKGNEAKRAFEEMCRRCHVPEVDLYRIVLDDHLIR</sequence>
<protein>
    <recommendedName>
        <fullName evidence="5">Pentatricopeptide repeat-containing protein</fullName>
    </recommendedName>
</protein>
<keyword evidence="1" id="KW-0677">Repeat</keyword>
<dbReference type="EMBL" id="JAINDJ010000002">
    <property type="protein sequence ID" value="KAG9457715.1"/>
    <property type="molecule type" value="Genomic_DNA"/>
</dbReference>
<dbReference type="PANTHER" id="PTHR47933">
    <property type="entry name" value="PENTATRICOPEPTIDE REPEAT-CONTAINING PROTEIN 1, MITOCHONDRIAL"/>
    <property type="match status" value="1"/>
</dbReference>
<evidence type="ECO:0008006" key="5">
    <source>
        <dbReference type="Google" id="ProtNLM"/>
    </source>
</evidence>
<feature type="repeat" description="PPR" evidence="2">
    <location>
        <begin position="260"/>
        <end position="294"/>
    </location>
</feature>
<dbReference type="InterPro" id="IPR002885">
    <property type="entry name" value="PPR_rpt"/>
</dbReference>
<feature type="repeat" description="PPR" evidence="2">
    <location>
        <begin position="317"/>
        <end position="351"/>
    </location>
</feature>
<name>A0AAV7F970_ARIFI</name>
<dbReference type="PANTHER" id="PTHR47933:SF22">
    <property type="entry name" value="REPEAT-CONTAINING PROTEIN, PUTATIVE-RELATED"/>
    <property type="match status" value="1"/>
</dbReference>
<dbReference type="Pfam" id="PF12854">
    <property type="entry name" value="PPR_1"/>
    <property type="match status" value="2"/>
</dbReference>
<dbReference type="Proteomes" id="UP000825729">
    <property type="component" value="Unassembled WGS sequence"/>
</dbReference>
<feature type="repeat" description="PPR" evidence="2">
    <location>
        <begin position="458"/>
        <end position="492"/>
    </location>
</feature>
<feature type="repeat" description="PPR" evidence="2">
    <location>
        <begin position="493"/>
        <end position="527"/>
    </location>
</feature>
<evidence type="ECO:0000256" key="1">
    <source>
        <dbReference type="ARBA" id="ARBA00022737"/>
    </source>
</evidence>
<dbReference type="InterPro" id="IPR011990">
    <property type="entry name" value="TPR-like_helical_dom_sf"/>
</dbReference>
<dbReference type="Pfam" id="PF01535">
    <property type="entry name" value="PPR"/>
    <property type="match status" value="1"/>
</dbReference>
<dbReference type="AlphaFoldDB" id="A0AAV7F970"/>
<dbReference type="SUPFAM" id="SSF81901">
    <property type="entry name" value="HCP-like"/>
    <property type="match status" value="1"/>
</dbReference>
<feature type="repeat" description="PPR" evidence="2">
    <location>
        <begin position="422"/>
        <end position="457"/>
    </location>
</feature>
<feature type="repeat" description="PPR" evidence="2">
    <location>
        <begin position="387"/>
        <end position="421"/>
    </location>
</feature>
<feature type="repeat" description="PPR" evidence="2">
    <location>
        <begin position="224"/>
        <end position="258"/>
    </location>
</feature>
<accession>A0AAV7F970</accession>